<evidence type="ECO:0000256" key="1">
    <source>
        <dbReference type="SAM" id="MobiDB-lite"/>
    </source>
</evidence>
<sequence>MGNGELVMGNGELRMGNVVIGEAVRSSPKGRGAPPRGGSALGGFADSHAPAVVSPSRASAVIAHEGKRGAWKNFYFITHYPLPITHSPLPN</sequence>
<evidence type="ECO:0000313" key="3">
    <source>
        <dbReference type="Proteomes" id="UP000031549"/>
    </source>
</evidence>
<comment type="caution">
    <text evidence="2">The sequence shown here is derived from an EMBL/GenBank/DDBJ whole genome shotgun (WGS) entry which is preliminary data.</text>
</comment>
<name>A0A846HAQ9_9CYAN</name>
<organism evidence="2 3">
    <name type="scientific">Hassallia byssoidea VB512170</name>
    <dbReference type="NCBI Taxonomy" id="1304833"/>
    <lineage>
        <taxon>Bacteria</taxon>
        <taxon>Bacillati</taxon>
        <taxon>Cyanobacteriota</taxon>
        <taxon>Cyanophyceae</taxon>
        <taxon>Nostocales</taxon>
        <taxon>Tolypothrichaceae</taxon>
        <taxon>Hassallia</taxon>
    </lineage>
</organism>
<protein>
    <submittedName>
        <fullName evidence="2">Uncharacterized protein</fullName>
    </submittedName>
</protein>
<reference evidence="2 3" key="1">
    <citation type="journal article" date="2015" name="Genome Announc.">
        <title>Draft Genome Sequence of Cyanobacterium Hassallia byssoidea Strain VB512170, Isolated from Monuments in India.</title>
        <authorList>
            <person name="Singh D."/>
            <person name="Chandrababunaidu M.M."/>
            <person name="Panda A."/>
            <person name="Sen D."/>
            <person name="Bhattacharyya S."/>
            <person name="Adhikary S.P."/>
            <person name="Tripathy S."/>
        </authorList>
    </citation>
    <scope>NUCLEOTIDE SEQUENCE [LARGE SCALE GENOMIC DNA]</scope>
    <source>
        <strain evidence="2 3">VB512170</strain>
    </source>
</reference>
<accession>A0A846HAQ9</accession>
<evidence type="ECO:0000313" key="2">
    <source>
        <dbReference type="EMBL" id="NEU74153.1"/>
    </source>
</evidence>
<proteinExistence type="predicted"/>
<gene>
    <name evidence="2" type="ORF">PI95_016700</name>
</gene>
<dbReference type="RefSeq" id="WP_039752480.1">
    <property type="nucleotide sequence ID" value="NZ_JTCM02000035.1"/>
</dbReference>
<feature type="region of interest" description="Disordered" evidence="1">
    <location>
        <begin position="24"/>
        <end position="43"/>
    </location>
</feature>
<dbReference type="AlphaFoldDB" id="A0A846HAQ9"/>
<dbReference type="EMBL" id="JTCM02000035">
    <property type="protein sequence ID" value="NEU74153.1"/>
    <property type="molecule type" value="Genomic_DNA"/>
</dbReference>
<dbReference type="Proteomes" id="UP000031549">
    <property type="component" value="Unassembled WGS sequence"/>
</dbReference>
<keyword evidence="3" id="KW-1185">Reference proteome</keyword>